<dbReference type="Pfam" id="PF03123">
    <property type="entry name" value="CAT_RBD"/>
    <property type="match status" value="1"/>
</dbReference>
<protein>
    <submittedName>
        <fullName evidence="3">PRD domain-containing protein</fullName>
    </submittedName>
</protein>
<dbReference type="Gene3D" id="2.30.24.10">
    <property type="entry name" value="CAT RNA-binding domain"/>
    <property type="match status" value="1"/>
</dbReference>
<dbReference type="InterPro" id="IPR050661">
    <property type="entry name" value="BglG_antiterminators"/>
</dbReference>
<evidence type="ECO:0000259" key="2">
    <source>
        <dbReference type="PROSITE" id="PS51372"/>
    </source>
</evidence>
<dbReference type="PANTHER" id="PTHR30185:SF15">
    <property type="entry name" value="CRYPTIC BETA-GLUCOSIDE BGL OPERON ANTITERMINATOR"/>
    <property type="match status" value="1"/>
</dbReference>
<feature type="domain" description="PRD" evidence="2">
    <location>
        <begin position="170"/>
        <end position="280"/>
    </location>
</feature>
<dbReference type="PANTHER" id="PTHR30185">
    <property type="entry name" value="CRYPTIC BETA-GLUCOSIDE BGL OPERON ANTITERMINATOR"/>
    <property type="match status" value="1"/>
</dbReference>
<accession>A0ABS0LSX6</accession>
<organism evidence="3 4">
    <name type="scientific">Facklamia lactis</name>
    <dbReference type="NCBI Taxonomy" id="2749967"/>
    <lineage>
        <taxon>Bacteria</taxon>
        <taxon>Bacillati</taxon>
        <taxon>Bacillota</taxon>
        <taxon>Bacilli</taxon>
        <taxon>Lactobacillales</taxon>
        <taxon>Aerococcaceae</taxon>
        <taxon>Facklamia</taxon>
    </lineage>
</organism>
<dbReference type="InterPro" id="IPR036650">
    <property type="entry name" value="CAT_RNA-bd_dom_sf"/>
</dbReference>
<dbReference type="SUPFAM" id="SSF50151">
    <property type="entry name" value="SacY-like RNA-binding domain"/>
    <property type="match status" value="1"/>
</dbReference>
<keyword evidence="1" id="KW-0677">Repeat</keyword>
<sequence>MKVVQSLNQNAVIVLDQGKEVVLTGKGIGFGKKVGDEVDTSKISKIYQFEYTSQQKLIVDSIKEVPEDILLITEDLLDKVEDQLNDHFAPFTTITFASHLHHAIERTKQFKTANISLQHEFKHIFPKEYQAAIFAIDYLESEHDIQIDDLEVTFFIMHFLNGLQKIDNMETMLELGNIINDILNILNRHLMHEFDANNIFYSRFIVHLRYFLMRKLNNNESKASELEELFDYISAKFSRAKGIVEEFMQLLSDQYQLTVEKSEQLYLILHVQRLLDELEE</sequence>
<dbReference type="InterPro" id="IPR036634">
    <property type="entry name" value="PRD_sf"/>
</dbReference>
<dbReference type="Pfam" id="PF00874">
    <property type="entry name" value="PRD"/>
    <property type="match status" value="2"/>
</dbReference>
<reference evidence="3 4" key="1">
    <citation type="submission" date="2020-07" db="EMBL/GenBank/DDBJ databases">
        <title>Facklamia lactis sp. nov., isolated from raw milk.</title>
        <authorList>
            <person name="Doll E.V."/>
            <person name="Huptas C."/>
            <person name="Staib L."/>
            <person name="Wenning M."/>
            <person name="Scherer S."/>
        </authorList>
    </citation>
    <scope>NUCLEOTIDE SEQUENCE [LARGE SCALE GENOMIC DNA]</scope>
    <source>
        <strain evidence="3 4">DSM 111018</strain>
    </source>
</reference>
<dbReference type="Proteomes" id="UP000721415">
    <property type="component" value="Unassembled WGS sequence"/>
</dbReference>
<evidence type="ECO:0000313" key="4">
    <source>
        <dbReference type="Proteomes" id="UP000721415"/>
    </source>
</evidence>
<proteinExistence type="predicted"/>
<name>A0ABS0LSX6_9LACT</name>
<dbReference type="InterPro" id="IPR004341">
    <property type="entry name" value="CAT_RNA-bd_dom"/>
</dbReference>
<dbReference type="SMART" id="SM01061">
    <property type="entry name" value="CAT_RBD"/>
    <property type="match status" value="1"/>
</dbReference>
<feature type="domain" description="PRD" evidence="2">
    <location>
        <begin position="64"/>
        <end position="169"/>
    </location>
</feature>
<gene>
    <name evidence="3" type="ORF">HZY91_10360</name>
</gene>
<dbReference type="InterPro" id="IPR011608">
    <property type="entry name" value="PRD"/>
</dbReference>
<dbReference type="PROSITE" id="PS51372">
    <property type="entry name" value="PRD_2"/>
    <property type="match status" value="2"/>
</dbReference>
<dbReference type="RefSeq" id="WP_197116191.1">
    <property type="nucleotide sequence ID" value="NZ_JACBXQ010000007.1"/>
</dbReference>
<evidence type="ECO:0000313" key="3">
    <source>
        <dbReference type="EMBL" id="MBG9987268.1"/>
    </source>
</evidence>
<keyword evidence="4" id="KW-1185">Reference proteome</keyword>
<comment type="caution">
    <text evidence="3">The sequence shown here is derived from an EMBL/GenBank/DDBJ whole genome shotgun (WGS) entry which is preliminary data.</text>
</comment>
<dbReference type="SUPFAM" id="SSF63520">
    <property type="entry name" value="PTS-regulatory domain, PRD"/>
    <property type="match status" value="2"/>
</dbReference>
<dbReference type="EMBL" id="JACBXQ010000007">
    <property type="protein sequence ID" value="MBG9987268.1"/>
    <property type="molecule type" value="Genomic_DNA"/>
</dbReference>
<evidence type="ECO:0000256" key="1">
    <source>
        <dbReference type="ARBA" id="ARBA00022737"/>
    </source>
</evidence>
<dbReference type="Gene3D" id="1.10.1790.10">
    <property type="entry name" value="PRD domain"/>
    <property type="match status" value="2"/>
</dbReference>